<dbReference type="RefSeq" id="WP_177172901.1">
    <property type="nucleotide sequence ID" value="NZ_FOGD01000009.1"/>
</dbReference>
<evidence type="ECO:0000256" key="4">
    <source>
        <dbReference type="ARBA" id="ARBA00012094"/>
    </source>
</evidence>
<dbReference type="InterPro" id="IPR036663">
    <property type="entry name" value="Fumarylacetoacetase_C_sf"/>
</dbReference>
<keyword evidence="7 13" id="KW-0106">Calcium</keyword>
<dbReference type="STRING" id="180197.SAMN02982919_02523"/>
<feature type="binding site" evidence="13">
    <location>
        <position position="249"/>
    </location>
    <ligand>
        <name>Mg(2+)</name>
        <dbReference type="ChEBI" id="CHEBI:18420"/>
    </ligand>
</feature>
<evidence type="ECO:0000313" key="16">
    <source>
        <dbReference type="EMBL" id="SER51524.1"/>
    </source>
</evidence>
<dbReference type="EC" id="3.7.1.2" evidence="4"/>
<dbReference type="NCBIfam" id="TIGR01266">
    <property type="entry name" value="fum_ac_acetase"/>
    <property type="match status" value="1"/>
</dbReference>
<feature type="binding site" evidence="13">
    <location>
        <position position="273"/>
    </location>
    <ligand>
        <name>Mg(2+)</name>
        <dbReference type="ChEBI" id="CHEBI:18420"/>
    </ligand>
</feature>
<feature type="binding site" evidence="13">
    <location>
        <position position="215"/>
    </location>
    <ligand>
        <name>Ca(2+)</name>
        <dbReference type="ChEBI" id="CHEBI:29108"/>
    </ligand>
</feature>
<dbReference type="GO" id="GO:1902000">
    <property type="term" value="P:homogentisate catabolic process"/>
    <property type="evidence" value="ECO:0007669"/>
    <property type="project" value="TreeGrafter"/>
</dbReference>
<dbReference type="InterPro" id="IPR011234">
    <property type="entry name" value="Fumarylacetoacetase-like_C"/>
</dbReference>
<keyword evidence="6 16" id="KW-0378">Hydrolase</keyword>
<evidence type="ECO:0000256" key="3">
    <source>
        <dbReference type="ARBA" id="ARBA00004782"/>
    </source>
</evidence>
<evidence type="ECO:0000256" key="6">
    <source>
        <dbReference type="ARBA" id="ARBA00022801"/>
    </source>
</evidence>
<proteinExistence type="predicted"/>
<dbReference type="GO" id="GO:0006559">
    <property type="term" value="P:L-phenylalanine catabolic process"/>
    <property type="evidence" value="ECO:0007669"/>
    <property type="project" value="UniProtKB-UniPathway"/>
</dbReference>
<dbReference type="SUPFAM" id="SSF63433">
    <property type="entry name" value="Fumarylacetoacetate hydrolase, FAH, N-terminal domain"/>
    <property type="match status" value="1"/>
</dbReference>
<dbReference type="Pfam" id="PF09298">
    <property type="entry name" value="FAA_hydrolase_N"/>
    <property type="match status" value="1"/>
</dbReference>
<feature type="binding site" evidence="12">
    <location>
        <position position="260"/>
    </location>
    <ligand>
        <name>substrate</name>
    </ligand>
</feature>
<keyword evidence="8 13" id="KW-0460">Magnesium</keyword>
<reference evidence="16 17" key="1">
    <citation type="submission" date="2016-10" db="EMBL/GenBank/DDBJ databases">
        <authorList>
            <person name="de Groot N.N."/>
        </authorList>
    </citation>
    <scope>NUCLEOTIDE SEQUENCE [LARGE SCALE GENOMIC DNA]</scope>
    <source>
        <strain evidence="16 17">ATCC 35958</strain>
    </source>
</reference>
<feature type="binding site" evidence="13">
    <location>
        <position position="269"/>
    </location>
    <ligand>
        <name>Mg(2+)</name>
        <dbReference type="ChEBI" id="CHEBI:18420"/>
    </ligand>
</feature>
<evidence type="ECO:0000259" key="14">
    <source>
        <dbReference type="Pfam" id="PF01557"/>
    </source>
</evidence>
<comment type="pathway">
    <text evidence="3">Amino-acid degradation; L-phenylalanine degradation; acetoacetate and fumarate from L-phenylalanine: step 6/6.</text>
</comment>
<dbReference type="Gene3D" id="2.30.30.230">
    <property type="entry name" value="Fumarylacetoacetase, N-terminal domain"/>
    <property type="match status" value="1"/>
</dbReference>
<dbReference type="Gene3D" id="3.90.850.10">
    <property type="entry name" value="Fumarylacetoacetase-like, C-terminal domain"/>
    <property type="match status" value="1"/>
</dbReference>
<feature type="binding site" evidence="13">
    <location>
        <position position="217"/>
    </location>
    <ligand>
        <name>Ca(2+)</name>
        <dbReference type="ChEBI" id="CHEBI:29108"/>
    </ligand>
</feature>
<keyword evidence="17" id="KW-1185">Reference proteome</keyword>
<feature type="domain" description="Fumarylacetoacetase-like C-terminal" evidence="14">
    <location>
        <begin position="170"/>
        <end position="442"/>
    </location>
</feature>
<dbReference type="Proteomes" id="UP000199766">
    <property type="component" value="Unassembled WGS sequence"/>
</dbReference>
<dbReference type="Pfam" id="PF01557">
    <property type="entry name" value="FAA_hydrolase"/>
    <property type="match status" value="1"/>
</dbReference>
<dbReference type="InterPro" id="IPR005959">
    <property type="entry name" value="Fumarylacetoacetase"/>
</dbReference>
<comment type="cofactor">
    <cofactor evidence="1 13">
        <name>Ca(2+)</name>
        <dbReference type="ChEBI" id="CHEBI:29108"/>
    </cofactor>
</comment>
<evidence type="ECO:0000256" key="11">
    <source>
        <dbReference type="PIRSR" id="PIRSR605959-1"/>
    </source>
</evidence>
<feature type="binding site" evidence="12">
    <location>
        <position position="375"/>
    </location>
    <ligand>
        <name>substrate</name>
    </ligand>
</feature>
<dbReference type="EMBL" id="FOGD01000009">
    <property type="protein sequence ID" value="SER51524.1"/>
    <property type="molecule type" value="Genomic_DNA"/>
</dbReference>
<name>A0A1H9PTI5_9BURK</name>
<evidence type="ECO:0000256" key="8">
    <source>
        <dbReference type="ARBA" id="ARBA00022842"/>
    </source>
</evidence>
<keyword evidence="9" id="KW-0828">Tyrosine catabolism</keyword>
<evidence type="ECO:0000259" key="15">
    <source>
        <dbReference type="Pfam" id="PF09298"/>
    </source>
</evidence>
<comment type="cofactor">
    <cofactor evidence="2 13">
        <name>Mg(2+)</name>
        <dbReference type="ChEBI" id="CHEBI:18420"/>
    </cofactor>
</comment>
<dbReference type="GO" id="GO:0004334">
    <property type="term" value="F:fumarylacetoacetase activity"/>
    <property type="evidence" value="ECO:0007669"/>
    <property type="project" value="UniProtKB-EC"/>
</dbReference>
<evidence type="ECO:0000256" key="2">
    <source>
        <dbReference type="ARBA" id="ARBA00001946"/>
    </source>
</evidence>
<evidence type="ECO:0000256" key="1">
    <source>
        <dbReference type="ARBA" id="ARBA00001913"/>
    </source>
</evidence>
<dbReference type="UniPathway" id="UPA00139">
    <property type="reaction ID" value="UER00341"/>
</dbReference>
<feature type="binding site" evidence="13">
    <location>
        <position position="249"/>
    </location>
    <ligand>
        <name>Ca(2+)</name>
        <dbReference type="ChEBI" id="CHEBI:29108"/>
    </ligand>
</feature>
<evidence type="ECO:0000256" key="13">
    <source>
        <dbReference type="PIRSR" id="PIRSR605959-3"/>
    </source>
</evidence>
<evidence type="ECO:0000256" key="10">
    <source>
        <dbReference type="ARBA" id="ARBA00023232"/>
    </source>
</evidence>
<feature type="binding site" evidence="12">
    <location>
        <position position="142"/>
    </location>
    <ligand>
        <name>substrate</name>
    </ligand>
</feature>
<organism evidence="16 17">
    <name type="scientific">Giesbergeria anulus</name>
    <dbReference type="NCBI Taxonomy" id="180197"/>
    <lineage>
        <taxon>Bacteria</taxon>
        <taxon>Pseudomonadati</taxon>
        <taxon>Pseudomonadota</taxon>
        <taxon>Betaproteobacteria</taxon>
        <taxon>Burkholderiales</taxon>
        <taxon>Comamonadaceae</taxon>
        <taxon>Giesbergeria</taxon>
    </lineage>
</organism>
<feature type="binding site" evidence="12">
    <location>
        <position position="256"/>
    </location>
    <ligand>
        <name>substrate</name>
    </ligand>
</feature>
<dbReference type="SUPFAM" id="SSF56529">
    <property type="entry name" value="FAH"/>
    <property type="match status" value="1"/>
</dbReference>
<evidence type="ECO:0000256" key="12">
    <source>
        <dbReference type="PIRSR" id="PIRSR605959-2"/>
    </source>
</evidence>
<keyword evidence="5 13" id="KW-0479">Metal-binding</keyword>
<accession>A0A1H9PTI5</accession>
<dbReference type="InterPro" id="IPR036462">
    <property type="entry name" value="Fumarylacetoacetase_N_sf"/>
</dbReference>
<gene>
    <name evidence="16" type="ORF">SAMN02982919_02523</name>
</gene>
<evidence type="ECO:0000256" key="7">
    <source>
        <dbReference type="ARBA" id="ARBA00022837"/>
    </source>
</evidence>
<dbReference type="InterPro" id="IPR015377">
    <property type="entry name" value="Fumarylacetoacetase_N"/>
</dbReference>
<evidence type="ECO:0000313" key="17">
    <source>
        <dbReference type="Proteomes" id="UP000199766"/>
    </source>
</evidence>
<dbReference type="PANTHER" id="PTHR43069">
    <property type="entry name" value="FUMARYLACETOACETASE"/>
    <property type="match status" value="1"/>
</dbReference>
<dbReference type="GO" id="GO:0006572">
    <property type="term" value="P:L-tyrosine catabolic process"/>
    <property type="evidence" value="ECO:0007669"/>
    <property type="project" value="UniProtKB-KW"/>
</dbReference>
<sequence>MIALNHTHDSAARSWLASANVPGCDFPIQNLPIAVFRHFREDEAFRGGIAIGDQVIDLARVVVVGCLEGRAAEAALAGAYHNLNVLMALGPDAWQALRHGLFDLLKEGAEGPNVDALRTCLIPQVAVEYNVPAQIGDYTDFYTSVHHSANIGKILRGDNGTDPVLPNFRWIPVGYHGRVSSIGVSGQEFRRPLGQSLPAGATEPVFGPCKRLDYELELGIYIGAGNDLGDAVPLAEAEQHIFGLCLLNDWSARDIQAWEYQPLGPFLSKNFATTVSPWIVSMEALAPYRQAWTRPEADPKPLPYLDDASNNAAGALDIQLEVSIDTPQRRAAGAAPVRVSQTSFRHQYWTAAQMLAHHTVGGCNLQPGDLLGTGTISGPTASEAGALIELTKGGREPITLSGPGAPDEQRSFLEDGDTVILRGWCEKPGAARIGFGECRGTVLPARNAA</sequence>
<evidence type="ECO:0000256" key="5">
    <source>
        <dbReference type="ARBA" id="ARBA00022723"/>
    </source>
</evidence>
<feature type="binding site" evidence="12">
    <location>
        <position position="156"/>
    </location>
    <ligand>
        <name>substrate</name>
    </ligand>
</feature>
<evidence type="ECO:0000256" key="9">
    <source>
        <dbReference type="ARBA" id="ARBA00022878"/>
    </source>
</evidence>
<dbReference type="AlphaFoldDB" id="A0A1H9PTI5"/>
<keyword evidence="10" id="KW-0585">Phenylalanine catabolism</keyword>
<feature type="domain" description="Fumarylacetoacetase N-terminal" evidence="15">
    <location>
        <begin position="29"/>
        <end position="132"/>
    </location>
</feature>
<feature type="active site" description="Proton acceptor" evidence="11">
    <location>
        <position position="147"/>
    </location>
</feature>
<dbReference type="PANTHER" id="PTHR43069:SF2">
    <property type="entry name" value="FUMARYLACETOACETASE"/>
    <property type="match status" value="1"/>
</dbReference>
<feature type="binding site" evidence="13">
    <location>
        <position position="140"/>
    </location>
    <ligand>
        <name>Ca(2+)</name>
        <dbReference type="ChEBI" id="CHEBI:29108"/>
    </ligand>
</feature>
<protein>
    <recommendedName>
        <fullName evidence="4">fumarylacetoacetase</fullName>
        <ecNumber evidence="4">3.7.1.2</ecNumber>
    </recommendedName>
</protein>
<dbReference type="GO" id="GO:0046872">
    <property type="term" value="F:metal ion binding"/>
    <property type="evidence" value="ECO:0007669"/>
    <property type="project" value="UniProtKB-KW"/>
</dbReference>